<evidence type="ECO:0000313" key="2">
    <source>
        <dbReference type="Proteomes" id="UP001153076"/>
    </source>
</evidence>
<proteinExistence type="predicted"/>
<keyword evidence="2" id="KW-1185">Reference proteome</keyword>
<evidence type="ECO:0000313" key="1">
    <source>
        <dbReference type="EMBL" id="KAJ8424273.1"/>
    </source>
</evidence>
<accession>A0A9Q1GQI1</accession>
<comment type="caution">
    <text evidence="1">The sequence shown here is derived from an EMBL/GenBank/DDBJ whole genome shotgun (WGS) entry which is preliminary data.</text>
</comment>
<gene>
    <name evidence="1" type="ORF">Cgig2_004695</name>
</gene>
<organism evidence="1 2">
    <name type="scientific">Carnegiea gigantea</name>
    <dbReference type="NCBI Taxonomy" id="171969"/>
    <lineage>
        <taxon>Eukaryota</taxon>
        <taxon>Viridiplantae</taxon>
        <taxon>Streptophyta</taxon>
        <taxon>Embryophyta</taxon>
        <taxon>Tracheophyta</taxon>
        <taxon>Spermatophyta</taxon>
        <taxon>Magnoliopsida</taxon>
        <taxon>eudicotyledons</taxon>
        <taxon>Gunneridae</taxon>
        <taxon>Pentapetalae</taxon>
        <taxon>Caryophyllales</taxon>
        <taxon>Cactineae</taxon>
        <taxon>Cactaceae</taxon>
        <taxon>Cactoideae</taxon>
        <taxon>Echinocereeae</taxon>
        <taxon>Carnegiea</taxon>
    </lineage>
</organism>
<dbReference type="AlphaFoldDB" id="A0A9Q1GQI1"/>
<sequence>MDLKHFSSEIDIWPVLRTAEFHGTSNIEVLGTGNPNPLLISLSRFSSIPLHPSWANRPWQSRALVLNILELPHDASTAFDSIVLAPLMFSNPPCTMEAYKDPCFGLVVKRKVSLYELFLNKMELLFAIEVATVGEMHGEIDLSCISKAFMQTAFGPRKIFVFLLLWFYLDVKHQ</sequence>
<dbReference type="EMBL" id="JAKOGI010001720">
    <property type="protein sequence ID" value="KAJ8424273.1"/>
    <property type="molecule type" value="Genomic_DNA"/>
</dbReference>
<reference evidence="1" key="1">
    <citation type="submission" date="2022-04" db="EMBL/GenBank/DDBJ databases">
        <title>Carnegiea gigantea Genome sequencing and assembly v2.</title>
        <authorList>
            <person name="Copetti D."/>
            <person name="Sanderson M.J."/>
            <person name="Burquez A."/>
            <person name="Wojciechowski M.F."/>
        </authorList>
    </citation>
    <scope>NUCLEOTIDE SEQUENCE</scope>
    <source>
        <strain evidence="1">SGP5-SGP5p</strain>
        <tissue evidence="1">Aerial part</tissue>
    </source>
</reference>
<dbReference type="Proteomes" id="UP001153076">
    <property type="component" value="Unassembled WGS sequence"/>
</dbReference>
<protein>
    <submittedName>
        <fullName evidence="1">Uncharacterized protein</fullName>
    </submittedName>
</protein>
<name>A0A9Q1GQI1_9CARY</name>